<dbReference type="AlphaFoldDB" id="A0AAD8EP21"/>
<dbReference type="Pfam" id="PF00005">
    <property type="entry name" value="ABC_tran"/>
    <property type="match status" value="1"/>
</dbReference>
<feature type="transmembrane region" description="Helical" evidence="9">
    <location>
        <begin position="667"/>
        <end position="691"/>
    </location>
</feature>
<reference evidence="11" key="1">
    <citation type="journal article" date="2023" name="IScience">
        <title>Live-bearing cockroach genome reveals convergent evolutionary mechanisms linked to viviparity in insects and beyond.</title>
        <authorList>
            <person name="Fouks B."/>
            <person name="Harrison M.C."/>
            <person name="Mikhailova A.A."/>
            <person name="Marchal E."/>
            <person name="English S."/>
            <person name="Carruthers M."/>
            <person name="Jennings E.C."/>
            <person name="Chiamaka E.L."/>
            <person name="Frigard R.A."/>
            <person name="Pippel M."/>
            <person name="Attardo G.M."/>
            <person name="Benoit J.B."/>
            <person name="Bornberg-Bauer E."/>
            <person name="Tobe S.S."/>
        </authorList>
    </citation>
    <scope>NUCLEOTIDE SEQUENCE</scope>
    <source>
        <strain evidence="11">Stay&amp;Tobe</strain>
    </source>
</reference>
<evidence type="ECO:0000256" key="8">
    <source>
        <dbReference type="ARBA" id="ARBA00023136"/>
    </source>
</evidence>
<dbReference type="SMART" id="SM00382">
    <property type="entry name" value="AAA"/>
    <property type="match status" value="1"/>
</dbReference>
<keyword evidence="6" id="KW-0067">ATP-binding</keyword>
<evidence type="ECO:0000256" key="1">
    <source>
        <dbReference type="ARBA" id="ARBA00004141"/>
    </source>
</evidence>
<feature type="transmembrane region" description="Helical" evidence="9">
    <location>
        <begin position="703"/>
        <end position="720"/>
    </location>
</feature>
<comment type="subcellular location">
    <subcellularLocation>
        <location evidence="1">Membrane</location>
        <topology evidence="1">Multi-pass membrane protein</topology>
    </subcellularLocation>
</comment>
<feature type="transmembrane region" description="Helical" evidence="9">
    <location>
        <begin position="633"/>
        <end position="661"/>
    </location>
</feature>
<gene>
    <name evidence="11" type="ORF">L9F63_011292</name>
</gene>
<keyword evidence="5" id="KW-0547">Nucleotide-binding</keyword>
<evidence type="ECO:0000256" key="3">
    <source>
        <dbReference type="ARBA" id="ARBA00022448"/>
    </source>
</evidence>
<dbReference type="PROSITE" id="PS00211">
    <property type="entry name" value="ABC_TRANSPORTER_1"/>
    <property type="match status" value="1"/>
</dbReference>
<dbReference type="InterPro" id="IPR003439">
    <property type="entry name" value="ABC_transporter-like_ATP-bd"/>
</dbReference>
<feature type="non-terminal residue" evidence="11">
    <location>
        <position position="814"/>
    </location>
</feature>
<evidence type="ECO:0000256" key="2">
    <source>
        <dbReference type="ARBA" id="ARBA00005814"/>
    </source>
</evidence>
<dbReference type="InterPro" id="IPR017871">
    <property type="entry name" value="ABC_transporter-like_CS"/>
</dbReference>
<dbReference type="Pfam" id="PF19055">
    <property type="entry name" value="ABC2_membrane_7"/>
    <property type="match status" value="1"/>
</dbReference>
<evidence type="ECO:0000256" key="5">
    <source>
        <dbReference type="ARBA" id="ARBA00022741"/>
    </source>
</evidence>
<dbReference type="InterPro" id="IPR050352">
    <property type="entry name" value="ABCG_transporters"/>
</dbReference>
<dbReference type="FunFam" id="3.40.50.300:FF:001581">
    <property type="entry name" value="Blast:Protein scarlet"/>
    <property type="match status" value="1"/>
</dbReference>
<dbReference type="SUPFAM" id="SSF52540">
    <property type="entry name" value="P-loop containing nucleoside triphosphate hydrolases"/>
    <property type="match status" value="1"/>
</dbReference>
<organism evidence="11 12">
    <name type="scientific">Diploptera punctata</name>
    <name type="common">Pacific beetle cockroach</name>
    <dbReference type="NCBI Taxonomy" id="6984"/>
    <lineage>
        <taxon>Eukaryota</taxon>
        <taxon>Metazoa</taxon>
        <taxon>Ecdysozoa</taxon>
        <taxon>Arthropoda</taxon>
        <taxon>Hexapoda</taxon>
        <taxon>Insecta</taxon>
        <taxon>Pterygota</taxon>
        <taxon>Neoptera</taxon>
        <taxon>Polyneoptera</taxon>
        <taxon>Dictyoptera</taxon>
        <taxon>Blattodea</taxon>
        <taxon>Blaberoidea</taxon>
        <taxon>Blaberidae</taxon>
        <taxon>Diplopterinae</taxon>
        <taxon>Diploptera</taxon>
    </lineage>
</organism>
<evidence type="ECO:0000256" key="6">
    <source>
        <dbReference type="ARBA" id="ARBA00022840"/>
    </source>
</evidence>
<dbReference type="InterPro" id="IPR003593">
    <property type="entry name" value="AAA+_ATPase"/>
</dbReference>
<reference evidence="11" key="2">
    <citation type="submission" date="2023-05" db="EMBL/GenBank/DDBJ databases">
        <authorList>
            <person name="Fouks B."/>
        </authorList>
    </citation>
    <scope>NUCLEOTIDE SEQUENCE</scope>
    <source>
        <strain evidence="11">Stay&amp;Tobe</strain>
        <tissue evidence="11">Testes</tissue>
    </source>
</reference>
<protein>
    <recommendedName>
        <fullName evidence="10">ABC transporter domain-containing protein</fullName>
    </recommendedName>
</protein>
<dbReference type="GO" id="GO:0030659">
    <property type="term" value="C:cytoplasmic vesicle membrane"/>
    <property type="evidence" value="ECO:0007669"/>
    <property type="project" value="TreeGrafter"/>
</dbReference>
<dbReference type="InterPro" id="IPR043926">
    <property type="entry name" value="ABCG_dom"/>
</dbReference>
<sequence length="814" mass="91628">SEDTTCVCVNDKNRFQKDPISNLVPCKTQFGYLISCISSSLSMALAIGPPIIIPFLLFGGFFLNNSSVPPYLKWLSYLSWFKYGNEALLINQWSDIQHIECTHSNSTCPKNGQVVLEALDFREDDLGLDLVCLVSLILAFRLVAFLALLSKTFLQEPRFNKSEECGPVDKSDREVLLIRISHTMTSERGILHQLGRGYGEWNPSKDGVTLTWRDVSVYSIIKDNFVFCSRSKLSLKRIINNVTGAVKPGSLVAMMGSSGAGKSTLMAALAYRNPAGMLVEGDIRINGRPLGDYMHRLSGFMHQEDLFVSSLTVKEHLNFMAKLRLDRRMSAMERQRKVAELLMEMGLTSVVDTRIGTMGQDKVLSGGEKKRLAFATELLTNPPLLFCDEPTTGLDSFSAQKLVAKMKQMAFEGRTILCTIHQPSSELFDMFHQLILVANGRIAFIGNKKSALEFFKSHGYECPKTFNPADFFVQTLAMTPGAEEASRQAVKKLCDEFAVSDAAREVDLLVQFELHMGSSYEHTCDITIQHFKSPFWFTKLQLLIHRSVLQVLRDPSVQALRILQKVGIAIMVGLCYVGTILETQTGVQSVQGALFILVTENTFSPMYSVLATFPLELPLFMREYRSGLYPTHLYYFSKILAMLPGLILEPVIFVMVIYWLAGLRSSLYAFVMTIIITILTMNVSTACGCFFSNAFDSTPLAMAYLVPFDYVLMITSGLFIKLSTLPQYISWAQYLSWLMYSNEALSILQWVDVYNITCETRDRDIPCLSDGSEVLNKFSFSTIHFWRDIFAMIALYILFHILGYSCLYSRARTS</sequence>
<dbReference type="GO" id="GO:0005886">
    <property type="term" value="C:plasma membrane"/>
    <property type="evidence" value="ECO:0007669"/>
    <property type="project" value="TreeGrafter"/>
</dbReference>
<keyword evidence="4 9" id="KW-0812">Transmembrane</keyword>
<dbReference type="Proteomes" id="UP001233999">
    <property type="component" value="Unassembled WGS sequence"/>
</dbReference>
<dbReference type="InterPro" id="IPR013525">
    <property type="entry name" value="ABC2_TM"/>
</dbReference>
<evidence type="ECO:0000259" key="10">
    <source>
        <dbReference type="PROSITE" id="PS50893"/>
    </source>
</evidence>
<keyword evidence="3" id="KW-0813">Transport</keyword>
<dbReference type="PANTHER" id="PTHR48041:SF139">
    <property type="entry name" value="PROTEIN SCARLET"/>
    <property type="match status" value="1"/>
</dbReference>
<keyword evidence="8 9" id="KW-0472">Membrane</keyword>
<feature type="transmembrane region" description="Helical" evidence="9">
    <location>
        <begin position="30"/>
        <end position="63"/>
    </location>
</feature>
<keyword evidence="7 9" id="KW-1133">Transmembrane helix</keyword>
<dbReference type="GO" id="GO:0005524">
    <property type="term" value="F:ATP binding"/>
    <property type="evidence" value="ECO:0007669"/>
    <property type="project" value="UniProtKB-KW"/>
</dbReference>
<dbReference type="PANTHER" id="PTHR48041">
    <property type="entry name" value="ABC TRANSPORTER G FAMILY MEMBER 28"/>
    <property type="match status" value="1"/>
</dbReference>
<dbReference type="GO" id="GO:0016887">
    <property type="term" value="F:ATP hydrolysis activity"/>
    <property type="evidence" value="ECO:0007669"/>
    <property type="project" value="InterPro"/>
</dbReference>
<dbReference type="GO" id="GO:0140359">
    <property type="term" value="F:ABC-type transporter activity"/>
    <property type="evidence" value="ECO:0007669"/>
    <property type="project" value="InterPro"/>
</dbReference>
<name>A0AAD8EP21_DIPPU</name>
<evidence type="ECO:0000313" key="12">
    <source>
        <dbReference type="Proteomes" id="UP001233999"/>
    </source>
</evidence>
<proteinExistence type="inferred from homology"/>
<evidence type="ECO:0000256" key="4">
    <source>
        <dbReference type="ARBA" id="ARBA00022692"/>
    </source>
</evidence>
<comment type="similarity">
    <text evidence="2">Belongs to the ABC transporter superfamily. ABCG family. Eye pigment precursor importer (TC 3.A.1.204) subfamily.</text>
</comment>
<evidence type="ECO:0000256" key="7">
    <source>
        <dbReference type="ARBA" id="ARBA00022989"/>
    </source>
</evidence>
<evidence type="ECO:0000256" key="9">
    <source>
        <dbReference type="SAM" id="Phobius"/>
    </source>
</evidence>
<dbReference type="EMBL" id="JASPKZ010001583">
    <property type="protein sequence ID" value="KAJ9597850.1"/>
    <property type="molecule type" value="Genomic_DNA"/>
</dbReference>
<dbReference type="InterPro" id="IPR027417">
    <property type="entry name" value="P-loop_NTPase"/>
</dbReference>
<keyword evidence="12" id="KW-1185">Reference proteome</keyword>
<dbReference type="PROSITE" id="PS50893">
    <property type="entry name" value="ABC_TRANSPORTER_2"/>
    <property type="match status" value="1"/>
</dbReference>
<feature type="transmembrane region" description="Helical" evidence="9">
    <location>
        <begin position="126"/>
        <end position="149"/>
    </location>
</feature>
<feature type="transmembrane region" description="Helical" evidence="9">
    <location>
        <begin position="789"/>
        <end position="808"/>
    </location>
</feature>
<dbReference type="Gene3D" id="3.40.50.300">
    <property type="entry name" value="P-loop containing nucleotide triphosphate hydrolases"/>
    <property type="match status" value="1"/>
</dbReference>
<dbReference type="Pfam" id="PF01061">
    <property type="entry name" value="ABC2_membrane"/>
    <property type="match status" value="2"/>
</dbReference>
<feature type="domain" description="ABC transporter" evidence="10">
    <location>
        <begin position="215"/>
        <end position="464"/>
    </location>
</feature>
<evidence type="ECO:0000313" key="11">
    <source>
        <dbReference type="EMBL" id="KAJ9597850.1"/>
    </source>
</evidence>
<comment type="caution">
    <text evidence="11">The sequence shown here is derived from an EMBL/GenBank/DDBJ whole genome shotgun (WGS) entry which is preliminary data.</text>
</comment>
<accession>A0AAD8EP21</accession>